<dbReference type="PANTHER" id="PTHR43877">
    <property type="entry name" value="AMINOALKYLPHOSPHONATE N-ACETYLTRANSFERASE-RELATED-RELATED"/>
    <property type="match status" value="1"/>
</dbReference>
<keyword evidence="1 4" id="KW-0808">Transferase</keyword>
<feature type="domain" description="N-acetyltransferase" evidence="3">
    <location>
        <begin position="1"/>
        <end position="168"/>
    </location>
</feature>
<keyword evidence="5" id="KW-1185">Reference proteome</keyword>
<accession>A0ABW6WE03</accession>
<organism evidence="4 5">
    <name type="scientific">Paractinoplanes globisporus</name>
    <dbReference type="NCBI Taxonomy" id="113565"/>
    <lineage>
        <taxon>Bacteria</taxon>
        <taxon>Bacillati</taxon>
        <taxon>Actinomycetota</taxon>
        <taxon>Actinomycetes</taxon>
        <taxon>Micromonosporales</taxon>
        <taxon>Micromonosporaceae</taxon>
        <taxon>Paractinoplanes</taxon>
    </lineage>
</organism>
<dbReference type="InterPro" id="IPR016181">
    <property type="entry name" value="Acyl_CoA_acyltransferase"/>
</dbReference>
<dbReference type="InterPro" id="IPR000182">
    <property type="entry name" value="GNAT_dom"/>
</dbReference>
<gene>
    <name evidence="4" type="ORF">ACFY35_17620</name>
</gene>
<dbReference type="Proteomes" id="UP001602245">
    <property type="component" value="Unassembled WGS sequence"/>
</dbReference>
<dbReference type="EMBL" id="JBIAZU010000003">
    <property type="protein sequence ID" value="MFF5291263.1"/>
    <property type="molecule type" value="Genomic_DNA"/>
</dbReference>
<dbReference type="SUPFAM" id="SSF55729">
    <property type="entry name" value="Acyl-CoA N-acyltransferases (Nat)"/>
    <property type="match status" value="1"/>
</dbReference>
<evidence type="ECO:0000259" key="3">
    <source>
        <dbReference type="PROSITE" id="PS51186"/>
    </source>
</evidence>
<evidence type="ECO:0000313" key="5">
    <source>
        <dbReference type="Proteomes" id="UP001602245"/>
    </source>
</evidence>
<dbReference type="Pfam" id="PF00583">
    <property type="entry name" value="Acetyltransf_1"/>
    <property type="match status" value="1"/>
</dbReference>
<proteinExistence type="predicted"/>
<keyword evidence="2 4" id="KW-0012">Acyltransferase</keyword>
<dbReference type="InterPro" id="IPR050832">
    <property type="entry name" value="Bact_Acetyltransf"/>
</dbReference>
<dbReference type="RefSeq" id="WP_020514177.1">
    <property type="nucleotide sequence ID" value="NZ_JBIAZU010000003.1"/>
</dbReference>
<dbReference type="PROSITE" id="PS51186">
    <property type="entry name" value="GNAT"/>
    <property type="match status" value="1"/>
</dbReference>
<dbReference type="EC" id="2.3.-.-" evidence="4"/>
<evidence type="ECO:0000256" key="1">
    <source>
        <dbReference type="ARBA" id="ARBA00022679"/>
    </source>
</evidence>
<protein>
    <submittedName>
        <fullName evidence="4">GNAT family N-acetyltransferase</fullName>
        <ecNumber evidence="4">2.3.-.-</ecNumber>
    </submittedName>
</protein>
<name>A0ABW6WE03_9ACTN</name>
<evidence type="ECO:0000313" key="4">
    <source>
        <dbReference type="EMBL" id="MFF5291263.1"/>
    </source>
</evidence>
<sequence length="169" mass="18607">MDVRRVDQSLTEREIAGAATLLSTLVAGGAALGWVEPPSPGEVRRLLTTVAADPDAVLVVATDDGGLHGLGYWRRYDRPTHRPHADVEKVAVAASHQGRGLGRRLMTELIAAARDAHIEVLTLDLRGDNTRAAALYESLGFHRYGRLERFVAVGDRRWDKLFYALDLRD</sequence>
<dbReference type="Gene3D" id="3.40.630.30">
    <property type="match status" value="1"/>
</dbReference>
<evidence type="ECO:0000256" key="2">
    <source>
        <dbReference type="ARBA" id="ARBA00023315"/>
    </source>
</evidence>
<comment type="caution">
    <text evidence="4">The sequence shown here is derived from an EMBL/GenBank/DDBJ whole genome shotgun (WGS) entry which is preliminary data.</text>
</comment>
<dbReference type="CDD" id="cd04301">
    <property type="entry name" value="NAT_SF"/>
    <property type="match status" value="1"/>
</dbReference>
<dbReference type="GO" id="GO:0016746">
    <property type="term" value="F:acyltransferase activity"/>
    <property type="evidence" value="ECO:0007669"/>
    <property type="project" value="UniProtKB-KW"/>
</dbReference>
<reference evidence="4 5" key="1">
    <citation type="submission" date="2024-10" db="EMBL/GenBank/DDBJ databases">
        <title>The Natural Products Discovery Center: Release of the First 8490 Sequenced Strains for Exploring Actinobacteria Biosynthetic Diversity.</title>
        <authorList>
            <person name="Kalkreuter E."/>
            <person name="Kautsar S.A."/>
            <person name="Yang D."/>
            <person name="Bader C.D."/>
            <person name="Teijaro C.N."/>
            <person name="Fluegel L."/>
            <person name="Davis C.M."/>
            <person name="Simpson J.R."/>
            <person name="Lauterbach L."/>
            <person name="Steele A.D."/>
            <person name="Gui C."/>
            <person name="Meng S."/>
            <person name="Li G."/>
            <person name="Viehrig K."/>
            <person name="Ye F."/>
            <person name="Su P."/>
            <person name="Kiefer A.F."/>
            <person name="Nichols A."/>
            <person name="Cepeda A.J."/>
            <person name="Yan W."/>
            <person name="Fan B."/>
            <person name="Jiang Y."/>
            <person name="Adhikari A."/>
            <person name="Zheng C.-J."/>
            <person name="Schuster L."/>
            <person name="Cowan T.M."/>
            <person name="Smanski M.J."/>
            <person name="Chevrette M.G."/>
            <person name="De Carvalho L.P.S."/>
            <person name="Shen B."/>
        </authorList>
    </citation>
    <scope>NUCLEOTIDE SEQUENCE [LARGE SCALE GENOMIC DNA]</scope>
    <source>
        <strain evidence="4 5">NPDC000087</strain>
    </source>
</reference>
<dbReference type="PANTHER" id="PTHR43877:SF2">
    <property type="entry name" value="AMINOALKYLPHOSPHONATE N-ACETYLTRANSFERASE-RELATED"/>
    <property type="match status" value="1"/>
</dbReference>